<keyword evidence="7 10" id="KW-0472">Membrane</keyword>
<organism evidence="11">
    <name type="scientific">Conopomorpha sinensis</name>
    <name type="common">litch fruit borer</name>
    <dbReference type="NCBI Taxonomy" id="940481"/>
    <lineage>
        <taxon>Eukaryota</taxon>
        <taxon>Metazoa</taxon>
        <taxon>Ecdysozoa</taxon>
        <taxon>Arthropoda</taxon>
        <taxon>Hexapoda</taxon>
        <taxon>Insecta</taxon>
        <taxon>Pterygota</taxon>
        <taxon>Neoptera</taxon>
        <taxon>Endopterygota</taxon>
        <taxon>Lepidoptera</taxon>
        <taxon>Glossata</taxon>
        <taxon>Ditrysia</taxon>
        <taxon>Tineoidea</taxon>
        <taxon>Gracillariidae</taxon>
        <taxon>Conopomorpha</taxon>
    </lineage>
</organism>
<evidence type="ECO:0000256" key="2">
    <source>
        <dbReference type="ARBA" id="ARBA00022475"/>
    </source>
</evidence>
<dbReference type="GO" id="GO:0007165">
    <property type="term" value="P:signal transduction"/>
    <property type="evidence" value="ECO:0007669"/>
    <property type="project" value="UniProtKB-KW"/>
</dbReference>
<comment type="caution">
    <text evidence="10">Lacks conserved residue(s) required for the propagation of feature annotation.</text>
</comment>
<keyword evidence="9 10" id="KW-0807">Transducer</keyword>
<proteinExistence type="evidence at transcript level"/>
<evidence type="ECO:0000256" key="8">
    <source>
        <dbReference type="ARBA" id="ARBA00023170"/>
    </source>
</evidence>
<dbReference type="InterPro" id="IPR004117">
    <property type="entry name" value="7tm6_olfct_rcpt"/>
</dbReference>
<evidence type="ECO:0000256" key="4">
    <source>
        <dbReference type="ARBA" id="ARBA00022692"/>
    </source>
</evidence>
<dbReference type="GO" id="GO:0005886">
    <property type="term" value="C:plasma membrane"/>
    <property type="evidence" value="ECO:0007669"/>
    <property type="project" value="UniProtKB-SubCell"/>
</dbReference>
<comment type="subcellular location">
    <subcellularLocation>
        <location evidence="1 10">Cell membrane</location>
        <topology evidence="1 10">Multi-pass membrane protein</topology>
    </subcellularLocation>
</comment>
<evidence type="ECO:0000256" key="9">
    <source>
        <dbReference type="ARBA" id="ARBA00023224"/>
    </source>
</evidence>
<comment type="similarity">
    <text evidence="10">Belongs to the insect chemoreceptor superfamily. Heteromeric odorant receptor channel (TC 1.A.69) family.</text>
</comment>
<sequence length="412" mass="48326">MIAYYNAFHRILSLVGISFFAEHNWDSNVWLFWQITNVFIGFLTFIFPVAFCIVNFTNLPMFIAGACIWITGLVLFISLCICLFFRRSMRQYLHEMGFKDALLEMPLVGAVMARTVKGQHLIELKKMVQETQKFFMRMPVLILKMYMTHVFVTATLYLLGGLYLAVTRENREDRILPFEMWFPWSLEDYRVYIATFLFQVYEGYLTCIAYAGFQSTLVLLNGQVIRQLRILQHILKHIDVLSEDMVDEGLGREWQGTCTDLLTQCVKHYMKLKSFSNRLNTICRPFYLVMILDATMLVCVCSVKIAISDKLSSDVIKYYLHEVCFVMIVMIFCFLGQQIENECEELEEAVTEKWYVFDLRHRRHLIIFKVALGQRMPIIIFGSVTLSLPTFTWFIKTGASFFTFVMTFLEHE</sequence>
<dbReference type="AlphaFoldDB" id="A0A3Q8HE76"/>
<feature type="transmembrane region" description="Helical" evidence="10">
    <location>
        <begin position="189"/>
        <end position="213"/>
    </location>
</feature>
<evidence type="ECO:0000313" key="11">
    <source>
        <dbReference type="EMBL" id="AXY83386.1"/>
    </source>
</evidence>
<keyword evidence="5 10" id="KW-0552">Olfaction</keyword>
<name>A0A3Q8HE76_9NEOP</name>
<dbReference type="EMBL" id="MF625559">
    <property type="protein sequence ID" value="AXY83386.1"/>
    <property type="molecule type" value="mRNA"/>
</dbReference>
<evidence type="ECO:0000256" key="1">
    <source>
        <dbReference type="ARBA" id="ARBA00004651"/>
    </source>
</evidence>
<feature type="transmembrane region" description="Helical" evidence="10">
    <location>
        <begin position="319"/>
        <end position="336"/>
    </location>
</feature>
<evidence type="ECO:0000256" key="5">
    <source>
        <dbReference type="ARBA" id="ARBA00022725"/>
    </source>
</evidence>
<accession>A0A3Q8HE76</accession>
<keyword evidence="4 10" id="KW-0812">Transmembrane</keyword>
<dbReference type="GO" id="GO:0004984">
    <property type="term" value="F:olfactory receptor activity"/>
    <property type="evidence" value="ECO:0007669"/>
    <property type="project" value="InterPro"/>
</dbReference>
<evidence type="ECO:0000256" key="6">
    <source>
        <dbReference type="ARBA" id="ARBA00022989"/>
    </source>
</evidence>
<dbReference type="PANTHER" id="PTHR21137:SF35">
    <property type="entry name" value="ODORANT RECEPTOR 19A-RELATED"/>
    <property type="match status" value="1"/>
</dbReference>
<feature type="transmembrane region" description="Helical" evidence="10">
    <location>
        <begin position="146"/>
        <end position="166"/>
    </location>
</feature>
<evidence type="ECO:0000256" key="10">
    <source>
        <dbReference type="RuleBase" id="RU351113"/>
    </source>
</evidence>
<keyword evidence="2" id="KW-1003">Cell membrane</keyword>
<dbReference type="Pfam" id="PF02949">
    <property type="entry name" value="7tm_6"/>
    <property type="match status" value="1"/>
</dbReference>
<evidence type="ECO:0000256" key="3">
    <source>
        <dbReference type="ARBA" id="ARBA00022606"/>
    </source>
</evidence>
<dbReference type="GO" id="GO:0005549">
    <property type="term" value="F:odorant binding"/>
    <property type="evidence" value="ECO:0007669"/>
    <property type="project" value="InterPro"/>
</dbReference>
<evidence type="ECO:0000256" key="7">
    <source>
        <dbReference type="ARBA" id="ARBA00023136"/>
    </source>
</evidence>
<feature type="transmembrane region" description="Helical" evidence="10">
    <location>
        <begin position="30"/>
        <end position="56"/>
    </location>
</feature>
<keyword evidence="3 10" id="KW-0716">Sensory transduction</keyword>
<keyword evidence="8 10" id="KW-0675">Receptor</keyword>
<keyword evidence="6 10" id="KW-1133">Transmembrane helix</keyword>
<dbReference type="PANTHER" id="PTHR21137">
    <property type="entry name" value="ODORANT RECEPTOR"/>
    <property type="match status" value="1"/>
</dbReference>
<feature type="transmembrane region" description="Helical" evidence="10">
    <location>
        <begin position="286"/>
        <end position="307"/>
    </location>
</feature>
<feature type="transmembrane region" description="Helical" evidence="10">
    <location>
        <begin position="62"/>
        <end position="85"/>
    </location>
</feature>
<reference evidence="11" key="1">
    <citation type="submission" date="2017-08" db="EMBL/GenBank/DDBJ databases">
        <title>Analysis of the Antennal Transcriptome and Chemosensory-related Genes of Conopomorpha sinensis Bradley (Lepidoptera: Gracilariidae).</title>
        <authorList>
            <person name="Li P."/>
            <person name="Liu Y."/>
            <person name="Wang S."/>
            <person name="Sun H."/>
        </authorList>
    </citation>
    <scope>NUCLEOTIDE SEQUENCE</scope>
</reference>
<protein>
    <recommendedName>
        <fullName evidence="10">Odorant receptor</fullName>
    </recommendedName>
</protein>